<proteinExistence type="inferred from homology"/>
<evidence type="ECO:0000313" key="9">
    <source>
        <dbReference type="Proteomes" id="UP000285478"/>
    </source>
</evidence>
<accession>A0A410H5V6</accession>
<dbReference type="InterPro" id="IPR010049">
    <property type="entry name" value="MTA_SAH_Nsdase"/>
</dbReference>
<comment type="catalytic activity">
    <reaction evidence="6">
        <text>S-methyl-5'-thioadenosine + H2O = 5-(methylsulfanyl)-D-ribose + adenine</text>
        <dbReference type="Rhea" id="RHEA:13617"/>
        <dbReference type="ChEBI" id="CHEBI:15377"/>
        <dbReference type="ChEBI" id="CHEBI:16708"/>
        <dbReference type="ChEBI" id="CHEBI:17509"/>
        <dbReference type="ChEBI" id="CHEBI:78440"/>
        <dbReference type="EC" id="3.2.2.9"/>
    </reaction>
</comment>
<keyword evidence="4 6" id="KW-0486">Methionine biosynthesis</keyword>
<dbReference type="AlphaFoldDB" id="A0A410H5V6"/>
<dbReference type="Gene3D" id="3.40.50.1580">
    <property type="entry name" value="Nucleoside phosphorylase domain"/>
    <property type="match status" value="1"/>
</dbReference>
<dbReference type="FunFam" id="3.40.50.1580:FF:000001">
    <property type="entry name" value="MTA/SAH nucleosidase family protein"/>
    <property type="match status" value="1"/>
</dbReference>
<dbReference type="GO" id="GO:0009164">
    <property type="term" value="P:nucleoside catabolic process"/>
    <property type="evidence" value="ECO:0007669"/>
    <property type="project" value="InterPro"/>
</dbReference>
<organism evidence="8 9">
    <name type="scientific">Hydrogenovibrio thermophilus</name>
    <dbReference type="NCBI Taxonomy" id="265883"/>
    <lineage>
        <taxon>Bacteria</taxon>
        <taxon>Pseudomonadati</taxon>
        <taxon>Pseudomonadota</taxon>
        <taxon>Gammaproteobacteria</taxon>
        <taxon>Thiotrichales</taxon>
        <taxon>Piscirickettsiaceae</taxon>
        <taxon>Hydrogenovibrio</taxon>
    </lineage>
</organism>
<dbReference type="NCBIfam" id="NF004079">
    <property type="entry name" value="PRK05584.1"/>
    <property type="match status" value="1"/>
</dbReference>
<dbReference type="InterPro" id="IPR000845">
    <property type="entry name" value="Nucleoside_phosphorylase_d"/>
</dbReference>
<evidence type="ECO:0000256" key="4">
    <source>
        <dbReference type="ARBA" id="ARBA00023167"/>
    </source>
</evidence>
<evidence type="ECO:0000259" key="7">
    <source>
        <dbReference type="Pfam" id="PF01048"/>
    </source>
</evidence>
<reference evidence="8 9" key="1">
    <citation type="journal article" date="2018" name="Environ. Microbiol.">
        <title>Genomes of ubiquitous marine and hypersaline Hydrogenovibrio, Thiomicrorhabdus and Thiomicrospira spp. encode a diversity of mechanisms to sustain chemolithoautotrophy in heterogeneous environments.</title>
        <authorList>
            <person name="Scott K.M."/>
            <person name="Williams J."/>
            <person name="Porter C.M.B."/>
            <person name="Russel S."/>
            <person name="Harmer T.L."/>
            <person name="Paul J.H."/>
            <person name="Antonen K.M."/>
            <person name="Bridges M.K."/>
            <person name="Camper G.J."/>
            <person name="Campla C.K."/>
            <person name="Casella L.G."/>
            <person name="Chase E."/>
            <person name="Conrad J.W."/>
            <person name="Cruz M.C."/>
            <person name="Dunlap D.S."/>
            <person name="Duran L."/>
            <person name="Fahsbender E.M."/>
            <person name="Goldsmith D.B."/>
            <person name="Keeley R.F."/>
            <person name="Kondoff M.R."/>
            <person name="Kussy B.I."/>
            <person name="Lane M.K."/>
            <person name="Lawler S."/>
            <person name="Leigh B.A."/>
            <person name="Lewis C."/>
            <person name="Lostal L.M."/>
            <person name="Marking D."/>
            <person name="Mancera P.A."/>
            <person name="McClenthan E.C."/>
            <person name="McIntyre E.A."/>
            <person name="Mine J.A."/>
            <person name="Modi S."/>
            <person name="Moore B.D."/>
            <person name="Morgan W.A."/>
            <person name="Nelson K.M."/>
            <person name="Nguyen K.N."/>
            <person name="Ogburn N."/>
            <person name="Parrino D.G."/>
            <person name="Pedapudi A.D."/>
            <person name="Pelham R.P."/>
            <person name="Preece A.M."/>
            <person name="Rampersad E.A."/>
            <person name="Richardson J.C."/>
            <person name="Rodgers C.M."/>
            <person name="Schaffer B.L."/>
            <person name="Sheridan N.E."/>
            <person name="Solone M.R."/>
            <person name="Staley Z.R."/>
            <person name="Tabuchi M."/>
            <person name="Waide R.J."/>
            <person name="Wanjugi P.W."/>
            <person name="Young S."/>
            <person name="Clum A."/>
            <person name="Daum C."/>
            <person name="Huntemann M."/>
            <person name="Ivanova N."/>
            <person name="Kyrpides N."/>
            <person name="Mikhailova N."/>
            <person name="Palaniappan K."/>
            <person name="Pillay M."/>
            <person name="Reddy T.B.K."/>
            <person name="Shapiro N."/>
            <person name="Stamatis D."/>
            <person name="Varghese N."/>
            <person name="Woyke T."/>
            <person name="Boden R."/>
            <person name="Freyermuth S.K."/>
            <person name="Kerfeld C.A."/>
        </authorList>
    </citation>
    <scope>NUCLEOTIDE SEQUENCE [LARGE SCALE GENOMIC DNA]</scope>
    <source>
        <strain evidence="8 9">JR-2</strain>
    </source>
</reference>
<evidence type="ECO:0000313" key="8">
    <source>
        <dbReference type="EMBL" id="QAB16276.1"/>
    </source>
</evidence>
<keyword evidence="3 6" id="KW-0378">Hydrolase</keyword>
<dbReference type="PANTHER" id="PTHR46832">
    <property type="entry name" value="5'-METHYLTHIOADENOSINE/S-ADENOSYLHOMOCYSTEINE NUCLEOSIDASE"/>
    <property type="match status" value="1"/>
</dbReference>
<evidence type="ECO:0000256" key="6">
    <source>
        <dbReference type="HAMAP-Rule" id="MF_01684"/>
    </source>
</evidence>
<dbReference type="GO" id="GO:0019509">
    <property type="term" value="P:L-methionine salvage from methylthioadenosine"/>
    <property type="evidence" value="ECO:0007669"/>
    <property type="project" value="UniProtKB-UniRule"/>
</dbReference>
<name>A0A410H5V6_9GAMM</name>
<feature type="binding site" evidence="6">
    <location>
        <begin position="174"/>
        <end position="175"/>
    </location>
    <ligand>
        <name>substrate</name>
    </ligand>
</feature>
<evidence type="ECO:0000256" key="2">
    <source>
        <dbReference type="ARBA" id="ARBA00022605"/>
    </source>
</evidence>
<dbReference type="SUPFAM" id="SSF53167">
    <property type="entry name" value="Purine and uridine phosphorylases"/>
    <property type="match status" value="1"/>
</dbReference>
<dbReference type="UniPathway" id="UPA00904">
    <property type="reaction ID" value="UER00871"/>
</dbReference>
<evidence type="ECO:0000256" key="1">
    <source>
        <dbReference type="ARBA" id="ARBA00004945"/>
    </source>
</evidence>
<comment type="similarity">
    <text evidence="6">Belongs to the PNP/UDP phosphorylase family. MtnN subfamily.</text>
</comment>
<feature type="active site" description="Proton acceptor" evidence="6">
    <location>
        <position position="12"/>
    </location>
</feature>
<dbReference type="HAMAP" id="MF_01684">
    <property type="entry name" value="Salvage_MtnN"/>
    <property type="match status" value="1"/>
</dbReference>
<evidence type="ECO:0000256" key="3">
    <source>
        <dbReference type="ARBA" id="ARBA00022801"/>
    </source>
</evidence>
<dbReference type="GO" id="GO:0005829">
    <property type="term" value="C:cytosol"/>
    <property type="evidence" value="ECO:0007669"/>
    <property type="project" value="TreeGrafter"/>
</dbReference>
<dbReference type="EC" id="3.2.2.9" evidence="6"/>
<keyword evidence="9" id="KW-1185">Reference proteome</keyword>
<dbReference type="KEGG" id="htr:EPV75_11710"/>
<comment type="function">
    <text evidence="6">Catalyzes the irreversible cleavage of the glycosidic bond in both 5'-methylthioadenosine (MTA) and S-adenosylhomocysteine (SAH/AdoHcy) to adenine and the corresponding thioribose, 5'-methylthioribose and S-ribosylhomocysteine, respectively. Also cleaves 5'-deoxyadenosine, a toxic by-product of radical S-adenosylmethionine (SAM) enzymes, into 5-deoxyribose and adenine.</text>
</comment>
<gene>
    <name evidence="6 8" type="primary">mtnN</name>
    <name evidence="8" type="ORF">EPV75_11710</name>
</gene>
<dbReference type="GO" id="GO:0019284">
    <property type="term" value="P:L-methionine salvage from S-adenosylmethionine"/>
    <property type="evidence" value="ECO:0007669"/>
    <property type="project" value="TreeGrafter"/>
</dbReference>
<keyword evidence="8" id="KW-0326">Glycosidase</keyword>
<comment type="catalytic activity">
    <reaction evidence="5">
        <text>5'-deoxyadenosine + H2O = 5-deoxy-D-ribose + adenine</text>
        <dbReference type="Rhea" id="RHEA:29859"/>
        <dbReference type="ChEBI" id="CHEBI:15377"/>
        <dbReference type="ChEBI" id="CHEBI:16708"/>
        <dbReference type="ChEBI" id="CHEBI:17319"/>
        <dbReference type="ChEBI" id="CHEBI:149540"/>
        <dbReference type="EC" id="3.2.2.9"/>
    </reaction>
    <physiologicalReaction direction="left-to-right" evidence="5">
        <dbReference type="Rhea" id="RHEA:29860"/>
    </physiologicalReaction>
</comment>
<dbReference type="EMBL" id="CP035033">
    <property type="protein sequence ID" value="QAB16276.1"/>
    <property type="molecule type" value="Genomic_DNA"/>
</dbReference>
<feature type="domain" description="Nucleoside phosphorylase" evidence="7">
    <location>
        <begin position="2"/>
        <end position="228"/>
    </location>
</feature>
<comment type="catalytic activity">
    <reaction evidence="6">
        <text>S-adenosyl-L-homocysteine + H2O = S-(5-deoxy-D-ribos-5-yl)-L-homocysteine + adenine</text>
        <dbReference type="Rhea" id="RHEA:17805"/>
        <dbReference type="ChEBI" id="CHEBI:15377"/>
        <dbReference type="ChEBI" id="CHEBI:16708"/>
        <dbReference type="ChEBI" id="CHEBI:57856"/>
        <dbReference type="ChEBI" id="CHEBI:58195"/>
        <dbReference type="EC" id="3.2.2.9"/>
    </reaction>
</comment>
<feature type="binding site" evidence="6">
    <location>
        <position position="78"/>
    </location>
    <ligand>
        <name>substrate</name>
    </ligand>
</feature>
<dbReference type="Proteomes" id="UP000285478">
    <property type="component" value="Chromosome"/>
</dbReference>
<feature type="active site" description="Proton donor" evidence="6">
    <location>
        <position position="198"/>
    </location>
</feature>
<dbReference type="RefSeq" id="WP_128385513.1">
    <property type="nucleotide sequence ID" value="NZ_CP035033.1"/>
</dbReference>
<dbReference type="PANTHER" id="PTHR46832:SF1">
    <property type="entry name" value="5'-METHYLTHIOADENOSINE_S-ADENOSYLHOMOCYSTEINE NUCLEOSIDASE"/>
    <property type="match status" value="1"/>
</dbReference>
<feature type="binding site" evidence="6">
    <location>
        <position position="153"/>
    </location>
    <ligand>
        <name>substrate</name>
    </ligand>
</feature>
<evidence type="ECO:0000256" key="5">
    <source>
        <dbReference type="ARBA" id="ARBA00050313"/>
    </source>
</evidence>
<keyword evidence="2 6" id="KW-0028">Amino-acid biosynthesis</keyword>
<dbReference type="Pfam" id="PF01048">
    <property type="entry name" value="PNP_UDP_1"/>
    <property type="match status" value="1"/>
</dbReference>
<dbReference type="InterPro" id="IPR035994">
    <property type="entry name" value="Nucleoside_phosphorylase_sf"/>
</dbReference>
<protein>
    <recommendedName>
        <fullName evidence="6">5'-methylthioadenosine/S-adenosylhomocysteine nucleosidase</fullName>
        <shortName evidence="6">MTA/SAH nucleosidase</shortName>
        <shortName evidence="6">MTAN</shortName>
        <ecNumber evidence="6">3.2.2.9</ecNumber>
    </recommendedName>
    <alternativeName>
        <fullName evidence="6">5'-deoxyadenosine nucleosidase</fullName>
        <shortName evidence="6">DOA nucleosidase</shortName>
        <shortName evidence="6">dAdo nucleosidase</shortName>
    </alternativeName>
    <alternativeName>
        <fullName evidence="6">5'-methylthioadenosine nucleosidase</fullName>
        <shortName evidence="6">MTA nucleosidase</shortName>
    </alternativeName>
    <alternativeName>
        <fullName evidence="6">S-adenosylhomocysteine nucleosidase</fullName>
        <shortName evidence="6">AdoHcy nucleosidase</shortName>
        <shortName evidence="6">SAH nucleosidase</shortName>
        <shortName evidence="6">SRH nucleosidase</shortName>
    </alternativeName>
</protein>
<sequence length="236" mass="25501">MKVAIIGAMEEEVALLRNQIQNLTTEVHGGFEYYLGQIDGLDVVLLRSGIGKVNAAIGTALLIKLYEPDYVINTGSAGGFHADLEVGDIVISAAVCHHDVDVTPFGYARGQVPGHPENYTADPGLVEIAKNSIEALQEVSHMHGLIATGDRFMHLPDDVETTRGHFPEMIACEMEAAAVAQTCHAFDVPFVIIRSLSDIAGKENAVTFEQYLDQAATHSARLILEMLKEMKTQSAA</sequence>
<comment type="pathway">
    <text evidence="1 6">Amino-acid biosynthesis; L-methionine biosynthesis via salvage pathway; S-methyl-5-thio-alpha-D-ribose 1-phosphate from S-methyl-5'-thioadenosine (hydrolase route): step 1/2.</text>
</comment>
<dbReference type="CDD" id="cd09008">
    <property type="entry name" value="MTAN"/>
    <property type="match status" value="1"/>
</dbReference>
<dbReference type="NCBIfam" id="TIGR01704">
    <property type="entry name" value="MTA_SAH-Nsdase"/>
    <property type="match status" value="1"/>
</dbReference>
<dbReference type="GO" id="GO:0008930">
    <property type="term" value="F:methylthioadenosine nucleosidase activity"/>
    <property type="evidence" value="ECO:0007669"/>
    <property type="project" value="UniProtKB-UniRule"/>
</dbReference>
<dbReference type="GO" id="GO:0008782">
    <property type="term" value="F:adenosylhomocysteine nucleosidase activity"/>
    <property type="evidence" value="ECO:0007669"/>
    <property type="project" value="UniProtKB-UniRule"/>
</dbReference>